<accession>A0A813JW54</accession>
<evidence type="ECO:0000313" key="2">
    <source>
        <dbReference type="EMBL" id="CAE8690840.1"/>
    </source>
</evidence>
<dbReference type="Proteomes" id="UP000626109">
    <property type="component" value="Unassembled WGS sequence"/>
</dbReference>
<protein>
    <recommendedName>
        <fullName evidence="1">RNA-binding protein Tab2/Atab2 C-terminal domain-containing protein</fullName>
    </recommendedName>
</protein>
<dbReference type="Pfam" id="PF20429">
    <property type="entry name" value="Tab2-like_C"/>
    <property type="match status" value="1"/>
</dbReference>
<sequence>MLPGQLCQIPPGFSDNAMVYGLVVLSERADYICSIYKNEDISAIRIDLDNNELLIDLGIDKTYKIDKVAAEEKEGYFLFERTKRQMGGLHFLAVHNNITGGEANLPVDADDDGKNDGCITGLWTLMDYTPQDDD</sequence>
<feature type="domain" description="RNA-binding protein Tab2/Atab2 C-terminal" evidence="1">
    <location>
        <begin position="5"/>
        <end position="97"/>
    </location>
</feature>
<proteinExistence type="predicted"/>
<evidence type="ECO:0000259" key="1">
    <source>
        <dbReference type="Pfam" id="PF20429"/>
    </source>
</evidence>
<dbReference type="PANTHER" id="PTHR34556:SF2">
    <property type="entry name" value="PROTEIN TAB2 HOMOLOG, CHLOROPLASTIC"/>
    <property type="match status" value="1"/>
</dbReference>
<dbReference type="InterPro" id="IPR046761">
    <property type="entry name" value="Tab2-like_C"/>
</dbReference>
<dbReference type="InterPro" id="IPR009472">
    <property type="entry name" value="Tab2-like"/>
</dbReference>
<comment type="caution">
    <text evidence="2">The sequence shown here is derived from an EMBL/GenBank/DDBJ whole genome shotgun (WGS) entry which is preliminary data.</text>
</comment>
<gene>
    <name evidence="2" type="ORF">PGLA2088_LOCUS27132</name>
</gene>
<dbReference type="GO" id="GO:0003723">
    <property type="term" value="F:RNA binding"/>
    <property type="evidence" value="ECO:0007669"/>
    <property type="project" value="InterPro"/>
</dbReference>
<organism evidence="2 3">
    <name type="scientific">Polarella glacialis</name>
    <name type="common">Dinoflagellate</name>
    <dbReference type="NCBI Taxonomy" id="89957"/>
    <lineage>
        <taxon>Eukaryota</taxon>
        <taxon>Sar</taxon>
        <taxon>Alveolata</taxon>
        <taxon>Dinophyceae</taxon>
        <taxon>Suessiales</taxon>
        <taxon>Suessiaceae</taxon>
        <taxon>Polarella</taxon>
    </lineage>
</organism>
<evidence type="ECO:0000313" key="3">
    <source>
        <dbReference type="Proteomes" id="UP000626109"/>
    </source>
</evidence>
<dbReference type="EMBL" id="CAJNNW010027331">
    <property type="protein sequence ID" value="CAE8690840.1"/>
    <property type="molecule type" value="Genomic_DNA"/>
</dbReference>
<reference evidence="2" key="1">
    <citation type="submission" date="2021-02" db="EMBL/GenBank/DDBJ databases">
        <authorList>
            <person name="Dougan E. K."/>
            <person name="Rhodes N."/>
            <person name="Thang M."/>
            <person name="Chan C."/>
        </authorList>
    </citation>
    <scope>NUCLEOTIDE SEQUENCE</scope>
</reference>
<name>A0A813JW54_POLGL</name>
<dbReference type="AlphaFoldDB" id="A0A813JW54"/>
<dbReference type="PANTHER" id="PTHR34556">
    <property type="match status" value="1"/>
</dbReference>